<evidence type="ECO:0000313" key="3">
    <source>
        <dbReference type="EMBL" id="GHB21941.1"/>
    </source>
</evidence>
<comment type="caution">
    <text evidence="3">The sequence shown here is derived from an EMBL/GenBank/DDBJ whole genome shotgun (WGS) entry which is preliminary data.</text>
</comment>
<dbReference type="Pfam" id="PF11412">
    <property type="entry name" value="DsbD_N"/>
    <property type="match status" value="1"/>
</dbReference>
<dbReference type="Proteomes" id="UP000637980">
    <property type="component" value="Unassembled WGS sequence"/>
</dbReference>
<feature type="domain" description="Thiol:disulfide interchange protein DsbD N-terminal" evidence="2">
    <location>
        <begin position="54"/>
        <end position="157"/>
    </location>
</feature>
<dbReference type="RefSeq" id="WP_189435397.1">
    <property type="nucleotide sequence ID" value="NZ_BMXE01000001.1"/>
</dbReference>
<gene>
    <name evidence="3" type="ORF">GCM10007094_07580</name>
</gene>
<protein>
    <recommendedName>
        <fullName evidence="2">Thiol:disulfide interchange protein DsbD N-terminal domain-containing protein</fullName>
    </recommendedName>
</protein>
<dbReference type="InterPro" id="IPR028250">
    <property type="entry name" value="DsbDN"/>
</dbReference>
<evidence type="ECO:0000259" key="2">
    <source>
        <dbReference type="Pfam" id="PF11412"/>
    </source>
</evidence>
<reference evidence="4" key="1">
    <citation type="journal article" date="2019" name="Int. J. Syst. Evol. Microbiol.">
        <title>The Global Catalogue of Microorganisms (GCM) 10K type strain sequencing project: providing services to taxonomists for standard genome sequencing and annotation.</title>
        <authorList>
            <consortium name="The Broad Institute Genomics Platform"/>
            <consortium name="The Broad Institute Genome Sequencing Center for Infectious Disease"/>
            <person name="Wu L."/>
            <person name="Ma J."/>
        </authorList>
    </citation>
    <scope>NUCLEOTIDE SEQUENCE [LARGE SCALE GENOMIC DNA]</scope>
    <source>
        <strain evidence="4">KCTC 12861</strain>
    </source>
</reference>
<name>A0ABQ3E7I6_9HYPH</name>
<keyword evidence="1" id="KW-0732">Signal</keyword>
<sequence length="286" mass="30685">MISRFFKTTLIAVAVLSASISSALSSNVSEWVIVQGGAVRLIRASEPSADGLYRAGVEFRLEEGWHTYWRYPGEAGIPTEASFTDSVNVESAELIFPAPKAYFDGFSTSVIYSEKVVLPLLVKRDNDGRPAILNAHLTFGICKDICIPGEAEVSLVFPTSTTLEDKVADELINDAFAAVPVAQSNLPSLFPEIEIVGEGKDREVNVSASVASDDGAPELFIEGPAGSYHGVPKLTGVKDGQAHWTMPYNGLPDDVSTLELRLTLVTKDGAFEETQNVPVPPADPSQ</sequence>
<evidence type="ECO:0000256" key="1">
    <source>
        <dbReference type="SAM" id="SignalP"/>
    </source>
</evidence>
<accession>A0ABQ3E7I6</accession>
<feature type="signal peptide" evidence="1">
    <location>
        <begin position="1"/>
        <end position="25"/>
    </location>
</feature>
<keyword evidence="4" id="KW-1185">Reference proteome</keyword>
<proteinExistence type="predicted"/>
<evidence type="ECO:0000313" key="4">
    <source>
        <dbReference type="Proteomes" id="UP000637980"/>
    </source>
</evidence>
<dbReference type="EMBL" id="BMXE01000001">
    <property type="protein sequence ID" value="GHB21941.1"/>
    <property type="molecule type" value="Genomic_DNA"/>
</dbReference>
<organism evidence="3 4">
    <name type="scientific">Pseudovibrio japonicus</name>
    <dbReference type="NCBI Taxonomy" id="366534"/>
    <lineage>
        <taxon>Bacteria</taxon>
        <taxon>Pseudomonadati</taxon>
        <taxon>Pseudomonadota</taxon>
        <taxon>Alphaproteobacteria</taxon>
        <taxon>Hyphomicrobiales</taxon>
        <taxon>Stappiaceae</taxon>
        <taxon>Pseudovibrio</taxon>
    </lineage>
</organism>
<feature type="chain" id="PRO_5046572606" description="Thiol:disulfide interchange protein DsbD N-terminal domain-containing protein" evidence="1">
    <location>
        <begin position="26"/>
        <end position="286"/>
    </location>
</feature>